<feature type="transmembrane region" description="Helical" evidence="1">
    <location>
        <begin position="166"/>
        <end position="190"/>
    </location>
</feature>
<feature type="transmembrane region" description="Helical" evidence="1">
    <location>
        <begin position="243"/>
        <end position="265"/>
    </location>
</feature>
<evidence type="ECO:0000313" key="2">
    <source>
        <dbReference type="EMBL" id="PHU36413.1"/>
    </source>
</evidence>
<organism evidence="2 3">
    <name type="scientific">Agathobacter ruminis</name>
    <dbReference type="NCBI Taxonomy" id="1712665"/>
    <lineage>
        <taxon>Bacteria</taxon>
        <taxon>Bacillati</taxon>
        <taxon>Bacillota</taxon>
        <taxon>Clostridia</taxon>
        <taxon>Lachnospirales</taxon>
        <taxon>Lachnospiraceae</taxon>
        <taxon>Agathobacter</taxon>
    </lineage>
</organism>
<proteinExistence type="predicted"/>
<dbReference type="Proteomes" id="UP000224563">
    <property type="component" value="Unassembled WGS sequence"/>
</dbReference>
<sequence>MKEAIIRLFERRMTRIAFVIYCAFITVHYVSTMIYYYGMDVWKVPIPALLTLCTDMSTYGYYFIQMFPVIAVVPGAFLFMADWKSREIVYLQARSGRKKYVWNTVAACFWGTIIFYAIPMLVQLFMFCIMIPSGARHNLMLSEPYNREYLSLTERYLFPDLYNYNVTLYMVAMILLFSILTAILACFALLLSMIIRYYYTILVFLPVYLLLMGGVWLKEIVKLPFETNYYFYLNFLESIDERIYPLIGFVLILCILNLLMTLFVIRRDEVI</sequence>
<evidence type="ECO:0000256" key="1">
    <source>
        <dbReference type="SAM" id="Phobius"/>
    </source>
</evidence>
<feature type="transmembrane region" description="Helical" evidence="1">
    <location>
        <begin position="197"/>
        <end position="217"/>
    </location>
</feature>
<evidence type="ECO:0000313" key="3">
    <source>
        <dbReference type="Proteomes" id="UP000224563"/>
    </source>
</evidence>
<dbReference type="AlphaFoldDB" id="A0A2G3DZV9"/>
<dbReference type="RefSeq" id="WP_099386938.1">
    <property type="nucleotide sequence ID" value="NZ_JANSWH010000041.1"/>
</dbReference>
<name>A0A2G3DZV9_9FIRM</name>
<feature type="transmembrane region" description="Helical" evidence="1">
    <location>
        <begin position="59"/>
        <end position="79"/>
    </location>
</feature>
<keyword evidence="1" id="KW-0812">Transmembrane</keyword>
<keyword evidence="1" id="KW-1133">Transmembrane helix</keyword>
<comment type="caution">
    <text evidence="2">The sequence shown here is derived from an EMBL/GenBank/DDBJ whole genome shotgun (WGS) entry which is preliminary data.</text>
</comment>
<keyword evidence="3" id="KW-1185">Reference proteome</keyword>
<accession>A0A2G3DZV9</accession>
<reference evidence="2 3" key="2">
    <citation type="submission" date="2017-10" db="EMBL/GenBank/DDBJ databases">
        <authorList>
            <person name="Banno H."/>
            <person name="Chua N.-H."/>
        </authorList>
    </citation>
    <scope>NUCLEOTIDE SEQUENCE [LARGE SCALE GENOMIC DNA]</scope>
    <source>
        <strain evidence="2 3">JK623</strain>
    </source>
</reference>
<protein>
    <submittedName>
        <fullName evidence="2">Uncharacterized protein</fullName>
    </submittedName>
</protein>
<feature type="transmembrane region" description="Helical" evidence="1">
    <location>
        <begin position="16"/>
        <end position="39"/>
    </location>
</feature>
<dbReference type="EMBL" id="PDYG01000134">
    <property type="protein sequence ID" value="PHU36413.1"/>
    <property type="molecule type" value="Genomic_DNA"/>
</dbReference>
<gene>
    <name evidence="2" type="ORF">CSX02_12595</name>
</gene>
<reference evidence="2 3" key="1">
    <citation type="submission" date="2017-10" db="EMBL/GenBank/DDBJ databases">
        <title>Resolving the taxonomy of Roseburia spp., Eubacterium rectale and Agathobacter spp. through phylogenomic analysis.</title>
        <authorList>
            <person name="Sheridan P.O."/>
            <person name="Walker A.W."/>
            <person name="Duncan S.H."/>
            <person name="Scott K.P."/>
            <person name="Toole P.W.O."/>
            <person name="Luis P."/>
            <person name="Flint H.J."/>
        </authorList>
    </citation>
    <scope>NUCLEOTIDE SEQUENCE [LARGE SCALE GENOMIC DNA]</scope>
    <source>
        <strain evidence="2 3">JK623</strain>
    </source>
</reference>
<feature type="transmembrane region" description="Helical" evidence="1">
    <location>
        <begin position="100"/>
        <end position="132"/>
    </location>
</feature>
<keyword evidence="1" id="KW-0472">Membrane</keyword>